<dbReference type="PROSITE" id="PS51000">
    <property type="entry name" value="HTH_DEOR_2"/>
    <property type="match status" value="1"/>
</dbReference>
<dbReference type="PRINTS" id="PR00037">
    <property type="entry name" value="HTHLACR"/>
</dbReference>
<name>A0A6N7EP03_9MICO</name>
<dbReference type="InterPro" id="IPR037171">
    <property type="entry name" value="NagB/RpiA_transferase-like"/>
</dbReference>
<dbReference type="Gene3D" id="1.10.10.10">
    <property type="entry name" value="Winged helix-like DNA-binding domain superfamily/Winged helix DNA-binding domain"/>
    <property type="match status" value="1"/>
</dbReference>
<evidence type="ECO:0000256" key="3">
    <source>
        <dbReference type="ARBA" id="ARBA00023163"/>
    </source>
</evidence>
<dbReference type="Pfam" id="PF08220">
    <property type="entry name" value="HTH_DeoR"/>
    <property type="match status" value="1"/>
</dbReference>
<dbReference type="InterPro" id="IPR050313">
    <property type="entry name" value="Carb_Metab_HTH_regulators"/>
</dbReference>
<dbReference type="InterPro" id="IPR018356">
    <property type="entry name" value="Tscrpt_reg_HTH_DeoR_CS"/>
</dbReference>
<evidence type="ECO:0000259" key="4">
    <source>
        <dbReference type="PROSITE" id="PS51000"/>
    </source>
</evidence>
<keyword evidence="1" id="KW-0805">Transcription regulation</keyword>
<dbReference type="SUPFAM" id="SSF46785">
    <property type="entry name" value="Winged helix' DNA-binding domain"/>
    <property type="match status" value="1"/>
</dbReference>
<dbReference type="GO" id="GO:0003700">
    <property type="term" value="F:DNA-binding transcription factor activity"/>
    <property type="evidence" value="ECO:0007669"/>
    <property type="project" value="InterPro"/>
</dbReference>
<evidence type="ECO:0000256" key="2">
    <source>
        <dbReference type="ARBA" id="ARBA00023125"/>
    </source>
</evidence>
<dbReference type="PANTHER" id="PTHR30363">
    <property type="entry name" value="HTH-TYPE TRANSCRIPTIONAL REGULATOR SRLR-RELATED"/>
    <property type="match status" value="1"/>
</dbReference>
<evidence type="ECO:0000313" key="6">
    <source>
        <dbReference type="Proteomes" id="UP000437709"/>
    </source>
</evidence>
<dbReference type="SUPFAM" id="SSF100950">
    <property type="entry name" value="NagB/RpiA/CoA transferase-like"/>
    <property type="match status" value="1"/>
</dbReference>
<dbReference type="InterPro" id="IPR001034">
    <property type="entry name" value="DeoR_HTH"/>
</dbReference>
<dbReference type="RefSeq" id="WP_152193874.1">
    <property type="nucleotide sequence ID" value="NZ_VUKD01000001.1"/>
</dbReference>
<comment type="caution">
    <text evidence="5">The sequence shown here is derived from an EMBL/GenBank/DDBJ whole genome shotgun (WGS) entry which is preliminary data.</text>
</comment>
<dbReference type="PANTHER" id="PTHR30363:SF44">
    <property type="entry name" value="AGA OPERON TRANSCRIPTIONAL REPRESSOR-RELATED"/>
    <property type="match status" value="1"/>
</dbReference>
<dbReference type="InterPro" id="IPR036390">
    <property type="entry name" value="WH_DNA-bd_sf"/>
</dbReference>
<reference evidence="5 6" key="1">
    <citation type="submission" date="2019-10" db="EMBL/GenBank/DDBJ databases">
        <title>Georgenia wutianyii sp. nov. and Georgenia yuyongxinii sp. nov. isolated from plateau pika (Ochotona curzoniae) in the Qinghai-Tibet plateau of China.</title>
        <authorList>
            <person name="Tian Z."/>
        </authorList>
    </citation>
    <scope>NUCLEOTIDE SEQUENCE [LARGE SCALE GENOMIC DNA]</scope>
    <source>
        <strain evidence="5 6">JCM 19765</strain>
    </source>
</reference>
<protein>
    <submittedName>
        <fullName evidence="5">DeoR family transcriptional regulator</fullName>
    </submittedName>
</protein>
<keyword evidence="3" id="KW-0804">Transcription</keyword>
<dbReference type="EMBL" id="WHPC01000091">
    <property type="protein sequence ID" value="MPV38597.1"/>
    <property type="molecule type" value="Genomic_DNA"/>
</dbReference>
<dbReference type="SMART" id="SM00420">
    <property type="entry name" value="HTH_DEOR"/>
    <property type="match status" value="1"/>
</dbReference>
<feature type="domain" description="HTH deoR-type" evidence="4">
    <location>
        <begin position="3"/>
        <end position="58"/>
    </location>
</feature>
<dbReference type="OrthoDB" id="7688673at2"/>
<keyword evidence="6" id="KW-1185">Reference proteome</keyword>
<keyword evidence="2" id="KW-0238">DNA-binding</keyword>
<sequence>MDRHDRLNAILALLLEREAVRVDEIVSELGVSAATARRDLDALADQQLLTRTRGGAATHPGSSDLPLRYRGGRKASEKARIARAAAATVGLGEVVALNGGTTTTEVAREIATRPDLQPGRGGNGITVVTNAVNIAGELTVRPHVRVVVTGGVARPQSYELTGPLAGLILDQITVDTLFLGVDGLDLDRGATATDESEAAVNAALVRAARRTVIVADSGKLGKSSFARICPLENVDALITDSGAEGAQVEAFRAAGLEVTLV</sequence>
<dbReference type="InterPro" id="IPR036388">
    <property type="entry name" value="WH-like_DNA-bd_sf"/>
</dbReference>
<organism evidence="5 6">
    <name type="scientific">Georgenia subflava</name>
    <dbReference type="NCBI Taxonomy" id="1622177"/>
    <lineage>
        <taxon>Bacteria</taxon>
        <taxon>Bacillati</taxon>
        <taxon>Actinomycetota</taxon>
        <taxon>Actinomycetes</taxon>
        <taxon>Micrococcales</taxon>
        <taxon>Bogoriellaceae</taxon>
        <taxon>Georgenia</taxon>
    </lineage>
</organism>
<evidence type="ECO:0000313" key="5">
    <source>
        <dbReference type="EMBL" id="MPV38597.1"/>
    </source>
</evidence>
<dbReference type="GO" id="GO:0003677">
    <property type="term" value="F:DNA binding"/>
    <property type="evidence" value="ECO:0007669"/>
    <property type="project" value="UniProtKB-KW"/>
</dbReference>
<accession>A0A6N7EP03</accession>
<dbReference type="Gene3D" id="3.40.50.1360">
    <property type="match status" value="1"/>
</dbReference>
<dbReference type="InterPro" id="IPR014036">
    <property type="entry name" value="DeoR-like_C"/>
</dbReference>
<proteinExistence type="predicted"/>
<gene>
    <name evidence="5" type="ORF">GB881_16385</name>
</gene>
<dbReference type="Pfam" id="PF00455">
    <property type="entry name" value="DeoRC"/>
    <property type="match status" value="1"/>
</dbReference>
<dbReference type="AlphaFoldDB" id="A0A6N7EP03"/>
<dbReference type="SMART" id="SM01134">
    <property type="entry name" value="DeoRC"/>
    <property type="match status" value="1"/>
</dbReference>
<dbReference type="PROSITE" id="PS00894">
    <property type="entry name" value="HTH_DEOR_1"/>
    <property type="match status" value="1"/>
</dbReference>
<dbReference type="Proteomes" id="UP000437709">
    <property type="component" value="Unassembled WGS sequence"/>
</dbReference>
<evidence type="ECO:0000256" key="1">
    <source>
        <dbReference type="ARBA" id="ARBA00023015"/>
    </source>
</evidence>